<reference evidence="3 4" key="1">
    <citation type="journal article" date="2016" name="Mol. Biol. Evol.">
        <title>Comparative Genomics of Early-Diverging Mushroom-Forming Fungi Provides Insights into the Origins of Lignocellulose Decay Capabilities.</title>
        <authorList>
            <person name="Nagy L.G."/>
            <person name="Riley R."/>
            <person name="Tritt A."/>
            <person name="Adam C."/>
            <person name="Daum C."/>
            <person name="Floudas D."/>
            <person name="Sun H."/>
            <person name="Yadav J.S."/>
            <person name="Pangilinan J."/>
            <person name="Larsson K.H."/>
            <person name="Matsuura K."/>
            <person name="Barry K."/>
            <person name="Labutti K."/>
            <person name="Kuo R."/>
            <person name="Ohm R.A."/>
            <person name="Bhattacharya S.S."/>
            <person name="Shirouzu T."/>
            <person name="Yoshinaga Y."/>
            <person name="Martin F.M."/>
            <person name="Grigoriev I.V."/>
            <person name="Hibbett D.S."/>
        </authorList>
    </citation>
    <scope>NUCLEOTIDE SEQUENCE [LARGE SCALE GENOMIC DNA]</scope>
    <source>
        <strain evidence="3 4">HHB12733</strain>
    </source>
</reference>
<dbReference type="InterPro" id="IPR053216">
    <property type="entry name" value="Appressorial_penetr-assoc"/>
</dbReference>
<feature type="region of interest" description="Disordered" evidence="1">
    <location>
        <begin position="301"/>
        <end position="426"/>
    </location>
</feature>
<dbReference type="PANTHER" id="PTHR34587:SF2">
    <property type="entry name" value="G-PROTEIN COUPLED RECEPTORS FAMILY 1 PROFILE DOMAIN-CONTAINING PROTEIN"/>
    <property type="match status" value="1"/>
</dbReference>
<organism evidence="3 4">
    <name type="scientific">Calocera cornea HHB12733</name>
    <dbReference type="NCBI Taxonomy" id="1353952"/>
    <lineage>
        <taxon>Eukaryota</taxon>
        <taxon>Fungi</taxon>
        <taxon>Dikarya</taxon>
        <taxon>Basidiomycota</taxon>
        <taxon>Agaricomycotina</taxon>
        <taxon>Dacrymycetes</taxon>
        <taxon>Dacrymycetales</taxon>
        <taxon>Dacrymycetaceae</taxon>
        <taxon>Calocera</taxon>
    </lineage>
</organism>
<dbReference type="Proteomes" id="UP000076842">
    <property type="component" value="Unassembled WGS sequence"/>
</dbReference>
<feature type="chain" id="PRO_5007858354" description="Lytic polysaccharide monooxygenase" evidence="2">
    <location>
        <begin position="20"/>
        <end position="426"/>
    </location>
</feature>
<evidence type="ECO:0000313" key="3">
    <source>
        <dbReference type="EMBL" id="KZT58533.1"/>
    </source>
</evidence>
<feature type="signal peptide" evidence="2">
    <location>
        <begin position="1"/>
        <end position="19"/>
    </location>
</feature>
<dbReference type="AlphaFoldDB" id="A0A165GVC3"/>
<keyword evidence="2" id="KW-0732">Signal</keyword>
<feature type="compositionally biased region" description="Low complexity" evidence="1">
    <location>
        <begin position="389"/>
        <end position="409"/>
    </location>
</feature>
<evidence type="ECO:0008006" key="5">
    <source>
        <dbReference type="Google" id="ProtNLM"/>
    </source>
</evidence>
<feature type="compositionally biased region" description="Low complexity" evidence="1">
    <location>
        <begin position="301"/>
        <end position="336"/>
    </location>
</feature>
<dbReference type="InParanoid" id="A0A165GVC3"/>
<accession>A0A165GVC3</accession>
<feature type="compositionally biased region" description="Gly residues" evidence="1">
    <location>
        <begin position="337"/>
        <end position="347"/>
    </location>
</feature>
<protein>
    <recommendedName>
        <fullName evidence="5">Lytic polysaccharide monooxygenase</fullName>
    </recommendedName>
</protein>
<keyword evidence="4" id="KW-1185">Reference proteome</keyword>
<sequence length="426" mass="42346">MKFSTLLAVVPLLAAQAHAFAIPDVYARAAAKTATKGKTVNAAGKGGNASASSSAPPASSTSTAAASTESTDPGFCGNDPQKSLCLLSSQVMTGLEQDGQAVPEAGQVPSLVSSNNFINFCATLPNLPLTNGQQIKTGSCNAAPMGVIISQDKMPSCKFQNPKNMDVIPANTAFTISLLINNLETGNFVSATSNYYAAPAQINDQGILIGHSHVVIEEIDSLTSTTLTDPTRFAFFKGLNDAAVNGLLSAEVSGGLPPGTYKMSTINSAANHQPALVAVAQHAALDDTVYFTVSDDAAASGAASSGTSDASSDSNTSTDSSTSTTTTEAAATSTAASGGGAKGGKGGNKNNNNTTTSTTTTTSAAETTTAKSGSKSGSKGQVDAGVGGSKNSKTTTTSAAAQTTTAAASGKGGKGQTTVVEPPSCE</sequence>
<evidence type="ECO:0000256" key="1">
    <source>
        <dbReference type="SAM" id="MobiDB-lite"/>
    </source>
</evidence>
<name>A0A165GVC3_9BASI</name>
<feature type="region of interest" description="Disordered" evidence="1">
    <location>
        <begin position="38"/>
        <end position="75"/>
    </location>
</feature>
<proteinExistence type="predicted"/>
<dbReference type="STRING" id="1353952.A0A165GVC3"/>
<evidence type="ECO:0000256" key="2">
    <source>
        <dbReference type="SAM" id="SignalP"/>
    </source>
</evidence>
<gene>
    <name evidence="3" type="ORF">CALCODRAFT_432460</name>
</gene>
<dbReference type="OrthoDB" id="2336871at2759"/>
<evidence type="ECO:0000313" key="4">
    <source>
        <dbReference type="Proteomes" id="UP000076842"/>
    </source>
</evidence>
<dbReference type="PANTHER" id="PTHR34587">
    <property type="entry name" value="VWFA DOMAIN-CONTAINING PROTEIN"/>
    <property type="match status" value="1"/>
</dbReference>
<feature type="compositionally biased region" description="Low complexity" evidence="1">
    <location>
        <begin position="348"/>
        <end position="380"/>
    </location>
</feature>
<dbReference type="EMBL" id="KV423950">
    <property type="protein sequence ID" value="KZT58533.1"/>
    <property type="molecule type" value="Genomic_DNA"/>
</dbReference>
<feature type="compositionally biased region" description="Low complexity" evidence="1">
    <location>
        <begin position="38"/>
        <end position="71"/>
    </location>
</feature>